<dbReference type="AlphaFoldDB" id="X0U1A5"/>
<name>X0U1A5_9ZZZZ</name>
<sequence>MAGGLGTTSKGAFRIESDQGMVTGTYPVSEAKADLEEVLLDGYDQIPLASESVTENRENEVAETLLGTPAISHHDLVAVLPEGGIDIHGFYDGLDQLIACVMGYEHPGTDAAPVFPDYTKGTAEKTGECNGVTGNTKLIDDEASQFLVGDIGKFVQLYGANAASGQIRRISAHVGTDELTVDTAWDVNPIDGTTLYKISQEFQHLYELSNLLQEELWTDIYALYPVTGVGTTNDKIFRRGTLGFWKGGSKPWIWRSCFINSITFNFSARSGMVININAIPFNLDRDSATNSSTAANWKFSESPLFSPAENERILFNHLSGSGYLRIGTFAGGAMDATDEYGISDFSITINNNLDI</sequence>
<comment type="caution">
    <text evidence="1">The sequence shown here is derived from an EMBL/GenBank/DDBJ whole genome shotgun (WGS) entry which is preliminary data.</text>
</comment>
<protein>
    <submittedName>
        <fullName evidence="1">Uncharacterized protein</fullName>
    </submittedName>
</protein>
<evidence type="ECO:0000313" key="1">
    <source>
        <dbReference type="EMBL" id="GAF82230.1"/>
    </source>
</evidence>
<accession>X0U1A5</accession>
<organism evidence="1">
    <name type="scientific">marine sediment metagenome</name>
    <dbReference type="NCBI Taxonomy" id="412755"/>
    <lineage>
        <taxon>unclassified sequences</taxon>
        <taxon>metagenomes</taxon>
        <taxon>ecological metagenomes</taxon>
    </lineage>
</organism>
<gene>
    <name evidence="1" type="ORF">S01H1_16485</name>
</gene>
<dbReference type="EMBL" id="BARS01008675">
    <property type="protein sequence ID" value="GAF82230.1"/>
    <property type="molecule type" value="Genomic_DNA"/>
</dbReference>
<feature type="non-terminal residue" evidence="1">
    <location>
        <position position="355"/>
    </location>
</feature>
<reference evidence="1" key="1">
    <citation type="journal article" date="2014" name="Front. Microbiol.">
        <title>High frequency of phylogenetically diverse reductive dehalogenase-homologous genes in deep subseafloor sedimentary metagenomes.</title>
        <authorList>
            <person name="Kawai M."/>
            <person name="Futagami T."/>
            <person name="Toyoda A."/>
            <person name="Takaki Y."/>
            <person name="Nishi S."/>
            <person name="Hori S."/>
            <person name="Arai W."/>
            <person name="Tsubouchi T."/>
            <person name="Morono Y."/>
            <person name="Uchiyama I."/>
            <person name="Ito T."/>
            <person name="Fujiyama A."/>
            <person name="Inagaki F."/>
            <person name="Takami H."/>
        </authorList>
    </citation>
    <scope>NUCLEOTIDE SEQUENCE</scope>
    <source>
        <strain evidence="1">Expedition CK06-06</strain>
    </source>
</reference>
<proteinExistence type="predicted"/>